<dbReference type="EMBL" id="FZMO01000324">
    <property type="protein sequence ID" value="SNQ49934.1"/>
    <property type="molecule type" value="Genomic_DNA"/>
</dbReference>
<keyword evidence="5" id="KW-1185">Reference proteome</keyword>
<dbReference type="InterPro" id="IPR002925">
    <property type="entry name" value="Dienelactn_hydro"/>
</dbReference>
<name>A0A2I2KWA3_9ACTN</name>
<dbReference type="Gene3D" id="3.40.50.1820">
    <property type="entry name" value="alpha/beta hydrolase"/>
    <property type="match status" value="1"/>
</dbReference>
<comment type="similarity">
    <text evidence="1">Belongs to the AB hydrolase superfamily.</text>
</comment>
<evidence type="ECO:0000313" key="5">
    <source>
        <dbReference type="Proteomes" id="UP000234331"/>
    </source>
</evidence>
<organism evidence="4 5">
    <name type="scientific">Frankia canadensis</name>
    <dbReference type="NCBI Taxonomy" id="1836972"/>
    <lineage>
        <taxon>Bacteria</taxon>
        <taxon>Bacillati</taxon>
        <taxon>Actinomycetota</taxon>
        <taxon>Actinomycetes</taxon>
        <taxon>Frankiales</taxon>
        <taxon>Frankiaceae</taxon>
        <taxon>Frankia</taxon>
    </lineage>
</organism>
<gene>
    <name evidence="4" type="ORF">FRACA_3900001</name>
</gene>
<dbReference type="GO" id="GO:0052689">
    <property type="term" value="F:carboxylic ester hydrolase activity"/>
    <property type="evidence" value="ECO:0007669"/>
    <property type="project" value="UniProtKB-ARBA"/>
</dbReference>
<protein>
    <submittedName>
        <fullName evidence="4">Isoform II</fullName>
    </submittedName>
</protein>
<accession>A0A2I2KWA3</accession>
<evidence type="ECO:0000259" key="3">
    <source>
        <dbReference type="Pfam" id="PF01738"/>
    </source>
</evidence>
<evidence type="ECO:0000313" key="4">
    <source>
        <dbReference type="EMBL" id="SNQ49934.1"/>
    </source>
</evidence>
<dbReference type="SUPFAM" id="SSF53474">
    <property type="entry name" value="alpha/beta-Hydrolases"/>
    <property type="match status" value="1"/>
</dbReference>
<feature type="domain" description="Dienelactone hydrolase" evidence="3">
    <location>
        <begin position="7"/>
        <end position="165"/>
    </location>
</feature>
<sequence>MQSTYLMEALASHGYVAVAPDHPGDTMVDAALGHTEPQLDMALDRSRDVSAVLDALTDPSCTVQPLVRSDQVAVLGFSFGGLTSVMASAGLPGVPADPRVRASVGLAPAISPLPADMLARVDVPTLLIGGGADPAVPVDPNIDRGFGLLTASHPVVTAVLGGATHNSFTEVCRQYGLLGTAGIPTALRLRVEVTARATCWPPYLDSTTAHLLTERAVVAFLDWRLRGESADAAFLAPGTWGTGPTVTLRARP</sequence>
<dbReference type="AlphaFoldDB" id="A0A2I2KWA3"/>
<reference evidence="4 5" key="1">
    <citation type="submission" date="2017-06" db="EMBL/GenBank/DDBJ databases">
        <authorList>
            <person name="Kim H.J."/>
            <person name="Triplett B.A."/>
        </authorList>
    </citation>
    <scope>NUCLEOTIDE SEQUENCE [LARGE SCALE GENOMIC DNA]</scope>
    <source>
        <strain evidence="4">FRACA_ARgP5</strain>
    </source>
</reference>
<keyword evidence="2" id="KW-0378">Hydrolase</keyword>
<evidence type="ECO:0000256" key="2">
    <source>
        <dbReference type="ARBA" id="ARBA00022801"/>
    </source>
</evidence>
<dbReference type="Pfam" id="PF01738">
    <property type="entry name" value="DLH"/>
    <property type="match status" value="1"/>
</dbReference>
<dbReference type="PANTHER" id="PTHR22946">
    <property type="entry name" value="DIENELACTONE HYDROLASE DOMAIN-CONTAINING PROTEIN-RELATED"/>
    <property type="match status" value="1"/>
</dbReference>
<proteinExistence type="inferred from homology"/>
<dbReference type="Proteomes" id="UP000234331">
    <property type="component" value="Unassembled WGS sequence"/>
</dbReference>
<dbReference type="PANTHER" id="PTHR22946:SF9">
    <property type="entry name" value="POLYKETIDE TRANSFERASE AF380"/>
    <property type="match status" value="1"/>
</dbReference>
<evidence type="ECO:0000256" key="1">
    <source>
        <dbReference type="ARBA" id="ARBA00008645"/>
    </source>
</evidence>
<dbReference type="InterPro" id="IPR050261">
    <property type="entry name" value="FrsA_esterase"/>
</dbReference>
<dbReference type="InterPro" id="IPR029058">
    <property type="entry name" value="AB_hydrolase_fold"/>
</dbReference>